<comment type="caution">
    <text evidence="2">The sequence shown here is derived from an EMBL/GenBank/DDBJ whole genome shotgun (WGS) entry which is preliminary data.</text>
</comment>
<name>A0A2K3LCU4_TRIPR</name>
<comment type="similarity">
    <text evidence="1">Belongs to the 'GDSL' lipolytic enzyme family.</text>
</comment>
<feature type="non-terminal residue" evidence="2">
    <location>
        <position position="1"/>
    </location>
</feature>
<dbReference type="AlphaFoldDB" id="A0A2K3LCU4"/>
<reference evidence="2 3" key="2">
    <citation type="journal article" date="2017" name="Front. Plant Sci.">
        <title>Gene Classification and Mining of Molecular Markers Useful in Red Clover (Trifolium pratense) Breeding.</title>
        <authorList>
            <person name="Istvanek J."/>
            <person name="Dluhosova J."/>
            <person name="Dluhos P."/>
            <person name="Patkova L."/>
            <person name="Nedelnik J."/>
            <person name="Repkova J."/>
        </authorList>
    </citation>
    <scope>NUCLEOTIDE SEQUENCE [LARGE SCALE GENOMIC DNA]</scope>
    <source>
        <strain evidence="3">cv. Tatra</strain>
        <tissue evidence="2">Young leaves</tissue>
    </source>
</reference>
<dbReference type="InterPro" id="IPR036514">
    <property type="entry name" value="SGNH_hydro_sf"/>
</dbReference>
<evidence type="ECO:0000313" key="2">
    <source>
        <dbReference type="EMBL" id="PNX76358.1"/>
    </source>
</evidence>
<reference evidence="2 3" key="1">
    <citation type="journal article" date="2014" name="Am. J. Bot.">
        <title>Genome assembly and annotation for red clover (Trifolium pratense; Fabaceae).</title>
        <authorList>
            <person name="Istvanek J."/>
            <person name="Jaros M."/>
            <person name="Krenek A."/>
            <person name="Repkova J."/>
        </authorList>
    </citation>
    <scope>NUCLEOTIDE SEQUENCE [LARGE SCALE GENOMIC DNA]</scope>
    <source>
        <strain evidence="3">cv. Tatra</strain>
        <tissue evidence="2">Young leaves</tissue>
    </source>
</reference>
<gene>
    <name evidence="2" type="ORF">L195_g032304</name>
</gene>
<sequence>VVAHSRKCDFPAIFNFGDSNSDTGGLSAAFGQPGYPYGESFFHHPVGRYCDGRLIVDFIGTN</sequence>
<organism evidence="2 3">
    <name type="scientific">Trifolium pratense</name>
    <name type="common">Red clover</name>
    <dbReference type="NCBI Taxonomy" id="57577"/>
    <lineage>
        <taxon>Eukaryota</taxon>
        <taxon>Viridiplantae</taxon>
        <taxon>Streptophyta</taxon>
        <taxon>Embryophyta</taxon>
        <taxon>Tracheophyta</taxon>
        <taxon>Spermatophyta</taxon>
        <taxon>Magnoliopsida</taxon>
        <taxon>eudicotyledons</taxon>
        <taxon>Gunneridae</taxon>
        <taxon>Pentapetalae</taxon>
        <taxon>rosids</taxon>
        <taxon>fabids</taxon>
        <taxon>Fabales</taxon>
        <taxon>Fabaceae</taxon>
        <taxon>Papilionoideae</taxon>
        <taxon>50 kb inversion clade</taxon>
        <taxon>NPAAA clade</taxon>
        <taxon>Hologalegina</taxon>
        <taxon>IRL clade</taxon>
        <taxon>Trifolieae</taxon>
        <taxon>Trifolium</taxon>
    </lineage>
</organism>
<evidence type="ECO:0000313" key="3">
    <source>
        <dbReference type="Proteomes" id="UP000236291"/>
    </source>
</evidence>
<dbReference type="PANTHER" id="PTHR22835:SF588">
    <property type="entry name" value="ALPHA-L-FUCOSIDASE 3"/>
    <property type="match status" value="1"/>
</dbReference>
<dbReference type="STRING" id="57577.A0A2K3LCU4"/>
<dbReference type="Gene3D" id="3.40.50.1110">
    <property type="entry name" value="SGNH hydrolase"/>
    <property type="match status" value="1"/>
</dbReference>
<dbReference type="Proteomes" id="UP000236291">
    <property type="component" value="Unassembled WGS sequence"/>
</dbReference>
<accession>A0A2K3LCU4</accession>
<evidence type="ECO:0000256" key="1">
    <source>
        <dbReference type="ARBA" id="ARBA00008668"/>
    </source>
</evidence>
<dbReference type="PANTHER" id="PTHR22835">
    <property type="entry name" value="ZINC FINGER FYVE DOMAIN CONTAINING PROTEIN"/>
    <property type="match status" value="1"/>
</dbReference>
<protein>
    <submittedName>
        <fullName evidence="2">GDSL esterase/lipase</fullName>
    </submittedName>
</protein>
<proteinExistence type="inferred from homology"/>
<dbReference type="EMBL" id="ASHM01030509">
    <property type="protein sequence ID" value="PNX76358.1"/>
    <property type="molecule type" value="Genomic_DNA"/>
</dbReference>